<dbReference type="Pfam" id="PF17832">
    <property type="entry name" value="Pre-PUA"/>
    <property type="match status" value="1"/>
</dbReference>
<dbReference type="GO" id="GO:0003723">
    <property type="term" value="F:RNA binding"/>
    <property type="evidence" value="ECO:0007669"/>
    <property type="project" value="InterPro"/>
</dbReference>
<evidence type="ECO:0000259" key="4">
    <source>
        <dbReference type="SMART" id="SM00359"/>
    </source>
</evidence>
<dbReference type="InterPro" id="IPR002478">
    <property type="entry name" value="PUA"/>
</dbReference>
<evidence type="ECO:0000256" key="3">
    <source>
        <dbReference type="PIRNR" id="PIRNR005067"/>
    </source>
</evidence>
<dbReference type="CDD" id="cd21155">
    <property type="entry name" value="PUA_MCTS-1-like"/>
    <property type="match status" value="1"/>
</dbReference>
<dbReference type="NCBIfam" id="TIGR00451">
    <property type="entry name" value="unchar_dom_2"/>
    <property type="match status" value="1"/>
</dbReference>
<dbReference type="GO" id="GO:0001731">
    <property type="term" value="P:formation of translation preinitiation complex"/>
    <property type="evidence" value="ECO:0007669"/>
    <property type="project" value="TreeGrafter"/>
</dbReference>
<dbReference type="InterPro" id="IPR015947">
    <property type="entry name" value="PUA-like_sf"/>
</dbReference>
<dbReference type="Proteomes" id="UP001176517">
    <property type="component" value="Unassembled WGS sequence"/>
</dbReference>
<dbReference type="InterPro" id="IPR041366">
    <property type="entry name" value="Pre-PUA"/>
</dbReference>
<dbReference type="PIRSF" id="PIRSF005067">
    <property type="entry name" value="Tma_RNA-bind_prd"/>
    <property type="match status" value="1"/>
</dbReference>
<accession>A0AAN6GTE0</accession>
<evidence type="ECO:0000256" key="2">
    <source>
        <dbReference type="ARBA" id="ARBA00022490"/>
    </source>
</evidence>
<dbReference type="GO" id="GO:0005737">
    <property type="term" value="C:cytoplasm"/>
    <property type="evidence" value="ECO:0007669"/>
    <property type="project" value="UniProtKB-SubCell"/>
</dbReference>
<keyword evidence="2 3" id="KW-0963">Cytoplasm</keyword>
<organism evidence="5 6">
    <name type="scientific">Tilletia horrida</name>
    <dbReference type="NCBI Taxonomy" id="155126"/>
    <lineage>
        <taxon>Eukaryota</taxon>
        <taxon>Fungi</taxon>
        <taxon>Dikarya</taxon>
        <taxon>Basidiomycota</taxon>
        <taxon>Ustilaginomycotina</taxon>
        <taxon>Exobasidiomycetes</taxon>
        <taxon>Tilletiales</taxon>
        <taxon>Tilletiaceae</taxon>
        <taxon>Tilletia</taxon>
    </lineage>
</organism>
<protein>
    <recommendedName>
        <fullName evidence="3">Translation machinery-associated protein 20</fullName>
    </recommendedName>
</protein>
<evidence type="ECO:0000313" key="6">
    <source>
        <dbReference type="Proteomes" id="UP001176517"/>
    </source>
</evidence>
<dbReference type="SMART" id="SM00359">
    <property type="entry name" value="PUA"/>
    <property type="match status" value="1"/>
</dbReference>
<dbReference type="InterPro" id="IPR048248">
    <property type="entry name" value="PUA_eIF2d-like"/>
</dbReference>
<comment type="caution">
    <text evidence="5">The sequence shown here is derived from an EMBL/GenBank/DDBJ whole genome shotgun (WGS) entry which is preliminary data.</text>
</comment>
<dbReference type="SUPFAM" id="SSF88697">
    <property type="entry name" value="PUA domain-like"/>
    <property type="match status" value="1"/>
</dbReference>
<comment type="subcellular location">
    <subcellularLocation>
        <location evidence="1 3">Cytoplasm</location>
    </subcellularLocation>
</comment>
<dbReference type="CDD" id="cd11609">
    <property type="entry name" value="MCT1_N"/>
    <property type="match status" value="1"/>
</dbReference>
<gene>
    <name evidence="5" type="primary">TMA20</name>
    <name evidence="5" type="ORF">OC846_002771</name>
</gene>
<evidence type="ECO:0000313" key="5">
    <source>
        <dbReference type="EMBL" id="KAK0552708.1"/>
    </source>
</evidence>
<dbReference type="PROSITE" id="PS50890">
    <property type="entry name" value="PUA"/>
    <property type="match status" value="1"/>
</dbReference>
<dbReference type="InterPro" id="IPR004521">
    <property type="entry name" value="Uncharacterised_CHP00451"/>
</dbReference>
<keyword evidence="6" id="KW-1185">Reference proteome</keyword>
<comment type="similarity">
    <text evidence="3">Belongs to the TMA20 family.</text>
</comment>
<dbReference type="Gene3D" id="3.10.400.20">
    <property type="match status" value="1"/>
</dbReference>
<name>A0AAN6GTE0_9BASI</name>
<evidence type="ECO:0000256" key="1">
    <source>
        <dbReference type="ARBA" id="ARBA00004496"/>
    </source>
</evidence>
<dbReference type="PANTHER" id="PTHR22798">
    <property type="entry name" value="MCT-1 PROTEIN"/>
    <property type="match status" value="1"/>
</dbReference>
<proteinExistence type="inferred from homology"/>
<dbReference type="EMBL" id="JAPDMZ010000059">
    <property type="protein sequence ID" value="KAK0552708.1"/>
    <property type="molecule type" value="Genomic_DNA"/>
</dbReference>
<reference evidence="5" key="1">
    <citation type="journal article" date="2023" name="PhytoFront">
        <title>Draft Genome Resources of Seven Strains of Tilletia horrida, Causal Agent of Kernel Smut of Rice.</title>
        <authorList>
            <person name="Khanal S."/>
            <person name="Antony Babu S."/>
            <person name="Zhou X.G."/>
        </authorList>
    </citation>
    <scope>NUCLEOTIDE SEQUENCE</scope>
    <source>
        <strain evidence="5">TX6</strain>
    </source>
</reference>
<sequence length="196" mass="21218">MGSIFKSFSPKTDVSSNTAVKSSVQRGMRTKLLEQYSDTLGADDGVLLEAIWPKKESIQLVKFSREHVSIIVLKGTPLFFQHHDGPYLPTLHLLQKYPQLLPAITVDRGAIRFLLSGATIMAPGLTSAGGVLPPTEEAISKGTPVGVFAQGKESPLTVGLLKMDTEEIRKTGKGQAVENVHYLGDDLWKTCATEGL</sequence>
<feature type="domain" description="PUA" evidence="4">
    <location>
        <begin position="102"/>
        <end position="184"/>
    </location>
</feature>
<dbReference type="PANTHER" id="PTHR22798:SF0">
    <property type="entry name" value="MALIGNANT T-CELL-AMPLIFIED SEQUENCE 1"/>
    <property type="match status" value="1"/>
</dbReference>
<dbReference type="InterPro" id="IPR016437">
    <property type="entry name" value="MCT-1/Tma20"/>
</dbReference>
<dbReference type="AlphaFoldDB" id="A0AAN6GTE0"/>
<comment type="function">
    <text evidence="3">Involved in translation.</text>
</comment>
<dbReference type="Pfam" id="PF26292">
    <property type="entry name" value="PUA_elF2D"/>
    <property type="match status" value="1"/>
</dbReference>